<dbReference type="NCBIfam" id="TIGR00287">
    <property type="entry name" value="cas1"/>
    <property type="match status" value="1"/>
</dbReference>
<evidence type="ECO:0000313" key="11">
    <source>
        <dbReference type="EMBL" id="SUP43054.1"/>
    </source>
</evidence>
<name>A0A380NM65_9FIRM</name>
<comment type="function">
    <text evidence="10">CRISPR (clustered regularly interspaced short palindromic repeat), is an adaptive immune system that provides protection against mobile genetic elements (viruses, transposable elements and conjugative plasmids). CRISPR clusters contain spacers, sequences complementary to antecedent mobile elements, and target invading nucleic acids. CRISPR clusters are transcribed and processed into CRISPR RNA (crRNA). Acts as a dsDNA endonuclease. Involved in the integration of spacer DNA into the CRISPR cassette.</text>
</comment>
<keyword evidence="6 10" id="KW-0051">Antiviral defense</keyword>
<dbReference type="HAMAP" id="MF_01470">
    <property type="entry name" value="Cas1"/>
    <property type="match status" value="1"/>
</dbReference>
<dbReference type="InterPro" id="IPR042206">
    <property type="entry name" value="CRISPR-assoc_Cas1_C"/>
</dbReference>
<dbReference type="GO" id="GO:0003677">
    <property type="term" value="F:DNA binding"/>
    <property type="evidence" value="ECO:0007669"/>
    <property type="project" value="UniProtKB-KW"/>
</dbReference>
<proteinExistence type="inferred from homology"/>
<feature type="binding site" evidence="10">
    <location>
        <position position="157"/>
    </location>
    <ligand>
        <name>Mn(2+)</name>
        <dbReference type="ChEBI" id="CHEBI:29035"/>
    </ligand>
</feature>
<dbReference type="RefSeq" id="WP_115310230.1">
    <property type="nucleotide sequence ID" value="NZ_UHIO01000001.1"/>
</dbReference>
<evidence type="ECO:0000313" key="12">
    <source>
        <dbReference type="Proteomes" id="UP000255367"/>
    </source>
</evidence>
<dbReference type="Pfam" id="PF01867">
    <property type="entry name" value="Cas_Cas1"/>
    <property type="match status" value="1"/>
</dbReference>
<evidence type="ECO:0000256" key="7">
    <source>
        <dbReference type="ARBA" id="ARBA00023125"/>
    </source>
</evidence>
<dbReference type="PANTHER" id="PTHR34353">
    <property type="entry name" value="CRISPR-ASSOCIATED ENDONUCLEASE CAS1 1"/>
    <property type="match status" value="1"/>
</dbReference>
<dbReference type="InterPro" id="IPR042211">
    <property type="entry name" value="CRISPR-assoc_Cas1_N"/>
</dbReference>
<dbReference type="Gene3D" id="3.100.10.20">
    <property type="entry name" value="CRISPR-associated endonuclease Cas1, N-terminal domain"/>
    <property type="match status" value="1"/>
</dbReference>
<evidence type="ECO:0000256" key="8">
    <source>
        <dbReference type="ARBA" id="ARBA00023211"/>
    </source>
</evidence>
<keyword evidence="12" id="KW-1185">Reference proteome</keyword>
<dbReference type="EMBL" id="UHIO01000001">
    <property type="protein sequence ID" value="SUP43054.1"/>
    <property type="molecule type" value="Genomic_DNA"/>
</dbReference>
<organism evidence="11 12">
    <name type="scientific">Veillonella criceti</name>
    <dbReference type="NCBI Taxonomy" id="103891"/>
    <lineage>
        <taxon>Bacteria</taxon>
        <taxon>Bacillati</taxon>
        <taxon>Bacillota</taxon>
        <taxon>Negativicutes</taxon>
        <taxon>Veillonellales</taxon>
        <taxon>Veillonellaceae</taxon>
        <taxon>Veillonella</taxon>
    </lineage>
</organism>
<evidence type="ECO:0000256" key="3">
    <source>
        <dbReference type="ARBA" id="ARBA00022759"/>
    </source>
</evidence>
<keyword evidence="8 10" id="KW-0464">Manganese</keyword>
<accession>A0A380NM65</accession>
<keyword evidence="2 10" id="KW-0479">Metal-binding</keyword>
<feature type="binding site" evidence="10">
    <location>
        <position position="238"/>
    </location>
    <ligand>
        <name>Mn(2+)</name>
        <dbReference type="ChEBI" id="CHEBI:29035"/>
    </ligand>
</feature>
<feature type="binding site" evidence="10">
    <location>
        <position position="223"/>
    </location>
    <ligand>
        <name>Mn(2+)</name>
        <dbReference type="ChEBI" id="CHEBI:29035"/>
    </ligand>
</feature>
<comment type="cofactor">
    <cofactor evidence="10">
        <name>Mg(2+)</name>
        <dbReference type="ChEBI" id="CHEBI:18420"/>
    </cofactor>
    <cofactor evidence="10">
        <name>Mn(2+)</name>
        <dbReference type="ChEBI" id="CHEBI:29035"/>
    </cofactor>
</comment>
<dbReference type="CDD" id="cd09634">
    <property type="entry name" value="Cas1_I-II-III"/>
    <property type="match status" value="1"/>
</dbReference>
<dbReference type="GO" id="GO:0046872">
    <property type="term" value="F:metal ion binding"/>
    <property type="evidence" value="ECO:0007669"/>
    <property type="project" value="UniProtKB-UniRule"/>
</dbReference>
<keyword evidence="4 10" id="KW-0378">Hydrolase</keyword>
<dbReference type="GO" id="GO:0016787">
    <property type="term" value="F:hydrolase activity"/>
    <property type="evidence" value="ECO:0007669"/>
    <property type="project" value="UniProtKB-KW"/>
</dbReference>
<reference evidence="11 12" key="1">
    <citation type="submission" date="2018-06" db="EMBL/GenBank/DDBJ databases">
        <authorList>
            <consortium name="Pathogen Informatics"/>
            <person name="Doyle S."/>
        </authorList>
    </citation>
    <scope>NUCLEOTIDE SEQUENCE [LARGE SCALE GENOMIC DNA]</scope>
    <source>
        <strain evidence="11 12">NCTC12020</strain>
    </source>
</reference>
<evidence type="ECO:0000256" key="10">
    <source>
        <dbReference type="HAMAP-Rule" id="MF_01470"/>
    </source>
</evidence>
<dbReference type="EC" id="3.1.-.-" evidence="10"/>
<keyword evidence="5 10" id="KW-0460">Magnesium</keyword>
<comment type="similarity">
    <text evidence="10">Belongs to the CRISPR-associated endonuclease Cas1 family.</text>
</comment>
<keyword evidence="1 10" id="KW-0540">Nuclease</keyword>
<dbReference type="Gene3D" id="1.20.120.920">
    <property type="entry name" value="CRISPR-associated endonuclease Cas1, C-terminal domain"/>
    <property type="match status" value="1"/>
</dbReference>
<evidence type="ECO:0000256" key="9">
    <source>
        <dbReference type="ARBA" id="ARBA00038592"/>
    </source>
</evidence>
<dbReference type="GO" id="GO:0051607">
    <property type="term" value="P:defense response to virus"/>
    <property type="evidence" value="ECO:0007669"/>
    <property type="project" value="UniProtKB-UniRule"/>
</dbReference>
<keyword evidence="3 10" id="KW-0255">Endonuclease</keyword>
<dbReference type="OrthoDB" id="9803119at2"/>
<evidence type="ECO:0000256" key="6">
    <source>
        <dbReference type="ARBA" id="ARBA00023118"/>
    </source>
</evidence>
<evidence type="ECO:0000256" key="4">
    <source>
        <dbReference type="ARBA" id="ARBA00022801"/>
    </source>
</evidence>
<protein>
    <recommendedName>
        <fullName evidence="10">CRISPR-associated endonuclease Cas1</fullName>
        <ecNumber evidence="10">3.1.-.-</ecNumber>
    </recommendedName>
</protein>
<dbReference type="GO" id="GO:0043571">
    <property type="term" value="P:maintenance of CRISPR repeat elements"/>
    <property type="evidence" value="ECO:0007669"/>
    <property type="project" value="UniProtKB-UniRule"/>
</dbReference>
<dbReference type="GO" id="GO:0004519">
    <property type="term" value="F:endonuclease activity"/>
    <property type="evidence" value="ECO:0007669"/>
    <property type="project" value="UniProtKB-UniRule"/>
</dbReference>
<evidence type="ECO:0000256" key="2">
    <source>
        <dbReference type="ARBA" id="ARBA00022723"/>
    </source>
</evidence>
<dbReference type="Proteomes" id="UP000255367">
    <property type="component" value="Unassembled WGS sequence"/>
</dbReference>
<comment type="subunit">
    <text evidence="9 10">Homodimer, forms a heterotetramer with a Cas2 homodimer.</text>
</comment>
<dbReference type="InterPro" id="IPR050646">
    <property type="entry name" value="Cas1"/>
</dbReference>
<dbReference type="AlphaFoldDB" id="A0A380NM65"/>
<keyword evidence="7 10" id="KW-0238">DNA-binding</keyword>
<evidence type="ECO:0000256" key="5">
    <source>
        <dbReference type="ARBA" id="ARBA00022842"/>
    </source>
</evidence>
<sequence length="327" mass="37652">MPILYLLSPGAVASKSGGRVVVAKDGSVQYSIPLKTVKQVVISKYAQISTQLIAELIVNKVIIIYVDYKGRVLSYLGGHRVGANKLIQQVNLFTNSVYQLELARYIVKHKIMAQTELLKRYVKKDSSGEINNSLQYLKQAFFMCQRSASVEKLRGTEGMASKYYFEAFSSVLRADTWQWVGREHKGTMDPVNSLLSYAYSFLEREVRLAMMEIYLDERIGVLHSNNGRKDSLVYDLMDLLRQKVTDRLVLKVLNVKTFSIDDFVFEEKGCFLSSQGQVKWIEVYEKYMETEFKGLDGLTPRKLIEREVKDFYKQVREYQKETADNSK</sequence>
<evidence type="ECO:0000256" key="1">
    <source>
        <dbReference type="ARBA" id="ARBA00022722"/>
    </source>
</evidence>
<dbReference type="PANTHER" id="PTHR34353:SF2">
    <property type="entry name" value="CRISPR-ASSOCIATED ENDONUCLEASE CAS1 1"/>
    <property type="match status" value="1"/>
</dbReference>
<gene>
    <name evidence="10" type="primary">cas1</name>
    <name evidence="11" type="ORF">NCTC12020_01045</name>
</gene>
<dbReference type="InterPro" id="IPR002729">
    <property type="entry name" value="CRISPR-assoc_Cas1"/>
</dbReference>